<feature type="region of interest" description="Disordered" evidence="1">
    <location>
        <begin position="256"/>
        <end position="320"/>
    </location>
</feature>
<feature type="region of interest" description="Disordered" evidence="1">
    <location>
        <begin position="102"/>
        <end position="145"/>
    </location>
</feature>
<dbReference type="EMBL" id="LSYV01000108">
    <property type="protein sequence ID" value="KXZ42983.1"/>
    <property type="molecule type" value="Genomic_DNA"/>
</dbReference>
<reference evidence="3" key="1">
    <citation type="journal article" date="2016" name="Nat. Commun.">
        <title>The Gonium pectorale genome demonstrates co-option of cell cycle regulation during the evolution of multicellularity.</title>
        <authorList>
            <person name="Hanschen E.R."/>
            <person name="Marriage T.N."/>
            <person name="Ferris P.J."/>
            <person name="Hamaji T."/>
            <person name="Toyoda A."/>
            <person name="Fujiyama A."/>
            <person name="Neme R."/>
            <person name="Noguchi H."/>
            <person name="Minakuchi Y."/>
            <person name="Suzuki M."/>
            <person name="Kawai-Toyooka H."/>
            <person name="Smith D.R."/>
            <person name="Sparks H."/>
            <person name="Anderson J."/>
            <person name="Bakaric R."/>
            <person name="Luria V."/>
            <person name="Karger A."/>
            <person name="Kirschner M.W."/>
            <person name="Durand P.M."/>
            <person name="Michod R.E."/>
            <person name="Nozaki H."/>
            <person name="Olson B.J."/>
        </authorList>
    </citation>
    <scope>NUCLEOTIDE SEQUENCE [LARGE SCALE GENOMIC DNA]</scope>
    <source>
        <strain evidence="3">NIES-2863</strain>
    </source>
</reference>
<proteinExistence type="predicted"/>
<feature type="compositionally biased region" description="Gly residues" evidence="1">
    <location>
        <begin position="281"/>
        <end position="319"/>
    </location>
</feature>
<gene>
    <name evidence="2" type="ORF">GPECTOR_108g178</name>
</gene>
<accession>A0A150FZE7</accession>
<name>A0A150FZE7_GONPE</name>
<dbReference type="AlphaFoldDB" id="A0A150FZE7"/>
<keyword evidence="3" id="KW-1185">Reference proteome</keyword>
<comment type="caution">
    <text evidence="2">The sequence shown here is derived from an EMBL/GenBank/DDBJ whole genome shotgun (WGS) entry which is preliminary data.</text>
</comment>
<evidence type="ECO:0000313" key="2">
    <source>
        <dbReference type="EMBL" id="KXZ42983.1"/>
    </source>
</evidence>
<evidence type="ECO:0000313" key="3">
    <source>
        <dbReference type="Proteomes" id="UP000075714"/>
    </source>
</evidence>
<protein>
    <submittedName>
        <fullName evidence="2">Uncharacterized protein</fullName>
    </submittedName>
</protein>
<dbReference type="Proteomes" id="UP000075714">
    <property type="component" value="Unassembled WGS sequence"/>
</dbReference>
<evidence type="ECO:0000256" key="1">
    <source>
        <dbReference type="SAM" id="MobiDB-lite"/>
    </source>
</evidence>
<sequence length="517" mass="51327">MRIGPAQMLHVRLEEGRSSRFPLSVPLHNLRAVLAAPDVDALAERTSAALQDRIDRLPAAALYRPASASFTRGGGGGGGGLPASAALSVCRADRGSVRTAWRAAAEAEKEEAEEEEEVAEAEGREPAGRPLGGTPSPRGPPPAAVAAQWPALPAAADLPVAALRTLCATVHLRLAALVIRSWEAEAAAGRQLSAVFRRGTATATATAATAEARQALAHTWHIALAYGKLLTMAKALREGYMAAAAEAHAAVVAGRPGPQGGGTTGSSSAANAGAARESGCGPAGGRHGSGGGSAAAGPNAGGPGEGAPGGGDSIDGGGDNDPWVAALRALDVASSASGGDANMCLATFEALLEARAELLATVKKAVAAAAAAPPPPLLPGICDGGSDGGGGASSRARLERRTLDALVRTLYGLLSETLFPATSRLLSAPASYSPLGVVLAAPAPAAEPSPACPTPAPEGPLAAAARRMGAALARAAANSGDPSVCLDAAERREALRGLLAAYLLRCHTWALAGLGVL</sequence>
<feature type="compositionally biased region" description="Acidic residues" evidence="1">
    <location>
        <begin position="108"/>
        <end position="120"/>
    </location>
</feature>
<dbReference type="OrthoDB" id="539126at2759"/>
<feature type="compositionally biased region" description="Low complexity" evidence="1">
    <location>
        <begin position="265"/>
        <end position="280"/>
    </location>
</feature>
<organism evidence="2 3">
    <name type="scientific">Gonium pectorale</name>
    <name type="common">Green alga</name>
    <dbReference type="NCBI Taxonomy" id="33097"/>
    <lineage>
        <taxon>Eukaryota</taxon>
        <taxon>Viridiplantae</taxon>
        <taxon>Chlorophyta</taxon>
        <taxon>core chlorophytes</taxon>
        <taxon>Chlorophyceae</taxon>
        <taxon>CS clade</taxon>
        <taxon>Chlamydomonadales</taxon>
        <taxon>Volvocaceae</taxon>
        <taxon>Gonium</taxon>
    </lineage>
</organism>